<dbReference type="GO" id="GO:0030245">
    <property type="term" value="P:cellulose catabolic process"/>
    <property type="evidence" value="ECO:0007669"/>
    <property type="project" value="UniProtKB-KW"/>
</dbReference>
<dbReference type="RefSeq" id="WP_239147457.1">
    <property type="nucleotide sequence ID" value="NZ_BOMY01000022.1"/>
</dbReference>
<feature type="binding site" evidence="9">
    <location>
        <position position="190"/>
    </location>
    <ligand>
        <name>substrate</name>
    </ligand>
</feature>
<dbReference type="InterPro" id="IPR036434">
    <property type="entry name" value="Beta_cellobiohydrolase_sf"/>
</dbReference>
<evidence type="ECO:0000256" key="5">
    <source>
        <dbReference type="ARBA" id="ARBA00023277"/>
    </source>
</evidence>
<sequence>MLASVAMQLLSTGTTSMAVASPPSAARQAVTVSGLYVDPQLPAARWVAAHPTDKRAAAIRAAISRQPMAHWFTGTSDADLGKAVTKYTRSAQIAGKTPVLVAYNLPGRDACGAESAGGAAGAAAYKQWMTTFATGIGVRPAIVILEPDALGDFSCMTPAQVSTRLGLLNAATRTLAAKAPNTWTYIDAGHANWTDPATMADRLLSAGVARAHGFAVNVSNFIATTDSRRYAEQVKTALHRPAAYVIDTSRNGNGGNGQWCNPAGRKLGKRSTANPAALELWIANPGNSDGRCGVAPTIKAGVFSPALAQRLITGGR</sequence>
<dbReference type="PANTHER" id="PTHR34876:SF4">
    <property type="entry name" value="1,4-BETA-D-GLUCAN CELLOBIOHYDROLASE C-RELATED"/>
    <property type="match status" value="1"/>
</dbReference>
<keyword evidence="7 11" id="KW-0624">Polysaccharide degradation</keyword>
<keyword evidence="4" id="KW-1015">Disulfide bond</keyword>
<dbReference type="InterPro" id="IPR001524">
    <property type="entry name" value="Glyco_hydro_6_CS"/>
</dbReference>
<evidence type="ECO:0000256" key="7">
    <source>
        <dbReference type="ARBA" id="ARBA00023326"/>
    </source>
</evidence>
<dbReference type="AlphaFoldDB" id="A0A919NMA9"/>
<dbReference type="Pfam" id="PF01341">
    <property type="entry name" value="Glyco_hydro_6"/>
    <property type="match status" value="1"/>
</dbReference>
<dbReference type="PIRSF" id="PIRSF001100">
    <property type="entry name" value="Beta_cellobiohydrolase"/>
    <property type="match status" value="1"/>
</dbReference>
<feature type="active site" description="Proton donor" evidence="8 10">
    <location>
        <position position="148"/>
    </location>
</feature>
<gene>
    <name evidence="12" type="ORF">Ate02nite_33060</name>
</gene>
<evidence type="ECO:0000313" key="13">
    <source>
        <dbReference type="Proteomes" id="UP000623608"/>
    </source>
</evidence>
<feature type="binding site" evidence="9">
    <location>
        <position position="220"/>
    </location>
    <ligand>
        <name>substrate</name>
    </ligand>
</feature>
<evidence type="ECO:0000256" key="11">
    <source>
        <dbReference type="RuleBase" id="RU361186"/>
    </source>
</evidence>
<evidence type="ECO:0000256" key="1">
    <source>
        <dbReference type="ARBA" id="ARBA00022729"/>
    </source>
</evidence>
<dbReference type="PANTHER" id="PTHR34876">
    <property type="match status" value="1"/>
</dbReference>
<evidence type="ECO:0000256" key="2">
    <source>
        <dbReference type="ARBA" id="ARBA00022801"/>
    </source>
</evidence>
<feature type="binding site" evidence="9">
    <location>
        <position position="71"/>
    </location>
    <ligand>
        <name>substrate</name>
    </ligand>
</feature>
<comment type="similarity">
    <text evidence="11">Belongs to the glycosyl hydrolase family 6.</text>
</comment>
<evidence type="ECO:0000256" key="6">
    <source>
        <dbReference type="ARBA" id="ARBA00023295"/>
    </source>
</evidence>
<dbReference type="Proteomes" id="UP000623608">
    <property type="component" value="Unassembled WGS sequence"/>
</dbReference>
<feature type="binding site" evidence="9">
    <location>
        <position position="193"/>
    </location>
    <ligand>
        <name>substrate</name>
    </ligand>
</feature>
<proteinExistence type="inferred from homology"/>
<dbReference type="Gene3D" id="3.20.20.40">
    <property type="entry name" value="1, 4-beta cellobiohydrolase"/>
    <property type="match status" value="1"/>
</dbReference>
<dbReference type="InterPro" id="IPR016288">
    <property type="entry name" value="Beta_cellobiohydrolase"/>
</dbReference>
<evidence type="ECO:0000256" key="4">
    <source>
        <dbReference type="ARBA" id="ARBA00023157"/>
    </source>
</evidence>
<keyword evidence="2 11" id="KW-0378">Hydrolase</keyword>
<evidence type="ECO:0000256" key="10">
    <source>
        <dbReference type="PROSITE-ProRule" id="PRU10057"/>
    </source>
</evidence>
<name>A0A919NMA9_9ACTN</name>
<keyword evidence="5 11" id="KW-0119">Carbohydrate metabolism</keyword>
<evidence type="ECO:0000256" key="9">
    <source>
        <dbReference type="PIRSR" id="PIRSR001100-2"/>
    </source>
</evidence>
<accession>A0A919NMA9</accession>
<comment type="caution">
    <text evidence="12">The sequence shown here is derived from an EMBL/GenBank/DDBJ whole genome shotgun (WGS) entry which is preliminary data.</text>
</comment>
<dbReference type="EMBL" id="BOMY01000022">
    <property type="protein sequence ID" value="GIF20576.1"/>
    <property type="molecule type" value="Genomic_DNA"/>
</dbReference>
<feature type="active site" description="Proton acceptor" evidence="8">
    <location>
        <position position="289"/>
    </location>
</feature>
<keyword evidence="13" id="KW-1185">Reference proteome</keyword>
<protein>
    <recommendedName>
        <fullName evidence="11">Glucanase</fullName>
        <ecNumber evidence="11">3.2.1.-</ecNumber>
    </recommendedName>
</protein>
<dbReference type="PROSITE" id="PS00656">
    <property type="entry name" value="GLYCOSYL_HYDROL_F6_2"/>
    <property type="match status" value="1"/>
</dbReference>
<keyword evidence="6 11" id="KW-0326">Glycosidase</keyword>
<feature type="signal peptide" evidence="11">
    <location>
        <begin position="1"/>
        <end position="20"/>
    </location>
</feature>
<dbReference type="EC" id="3.2.1.-" evidence="11"/>
<keyword evidence="1 11" id="KW-0732">Signal</keyword>
<evidence type="ECO:0000256" key="8">
    <source>
        <dbReference type="PIRSR" id="PIRSR001100-1"/>
    </source>
</evidence>
<reference evidence="12" key="1">
    <citation type="submission" date="2021-01" db="EMBL/GenBank/DDBJ databases">
        <title>Whole genome shotgun sequence of Actinoplanes tereljensis NBRC 105297.</title>
        <authorList>
            <person name="Komaki H."/>
            <person name="Tamura T."/>
        </authorList>
    </citation>
    <scope>NUCLEOTIDE SEQUENCE</scope>
    <source>
        <strain evidence="12">NBRC 105297</strain>
    </source>
</reference>
<feature type="chain" id="PRO_5038157276" description="Glucanase" evidence="11">
    <location>
        <begin position="21"/>
        <end position="316"/>
    </location>
</feature>
<dbReference type="PRINTS" id="PR00733">
    <property type="entry name" value="GLHYDRLASE6"/>
</dbReference>
<dbReference type="GO" id="GO:0004553">
    <property type="term" value="F:hydrolase activity, hydrolyzing O-glycosyl compounds"/>
    <property type="evidence" value="ECO:0007669"/>
    <property type="project" value="InterPro"/>
</dbReference>
<dbReference type="SUPFAM" id="SSF51989">
    <property type="entry name" value="Glycosyl hydrolases family 6, cellulases"/>
    <property type="match status" value="1"/>
</dbReference>
<organism evidence="12 13">
    <name type="scientific">Paractinoplanes tereljensis</name>
    <dbReference type="NCBI Taxonomy" id="571912"/>
    <lineage>
        <taxon>Bacteria</taxon>
        <taxon>Bacillati</taxon>
        <taxon>Actinomycetota</taxon>
        <taxon>Actinomycetes</taxon>
        <taxon>Micromonosporales</taxon>
        <taxon>Micromonosporaceae</taxon>
        <taxon>Paractinoplanes</taxon>
    </lineage>
</organism>
<evidence type="ECO:0000313" key="12">
    <source>
        <dbReference type="EMBL" id="GIF20576.1"/>
    </source>
</evidence>
<keyword evidence="3 11" id="KW-0136">Cellulose degradation</keyword>
<evidence type="ECO:0000256" key="3">
    <source>
        <dbReference type="ARBA" id="ARBA00023001"/>
    </source>
</evidence>
<feature type="binding site" evidence="9">
    <location>
        <position position="259"/>
    </location>
    <ligand>
        <name>substrate</name>
    </ligand>
</feature>